<evidence type="ECO:0000313" key="2">
    <source>
        <dbReference type="Proteomes" id="UP000432350"/>
    </source>
</evidence>
<dbReference type="AlphaFoldDB" id="A0A654DIK5"/>
<evidence type="ECO:0000313" key="1">
    <source>
        <dbReference type="EMBL" id="VXD05739.1"/>
    </source>
</evidence>
<organism evidence="1 2">
    <name type="scientific">Sphingobacterium multivorum</name>
    <dbReference type="NCBI Taxonomy" id="28454"/>
    <lineage>
        <taxon>Bacteria</taxon>
        <taxon>Pseudomonadati</taxon>
        <taxon>Bacteroidota</taxon>
        <taxon>Sphingobacteriia</taxon>
        <taxon>Sphingobacteriales</taxon>
        <taxon>Sphingobacteriaceae</taxon>
        <taxon>Sphingobacterium</taxon>
    </lineage>
</organism>
<gene>
    <name evidence="1" type="ORF">SPHINGO8BC_60674</name>
</gene>
<reference evidence="1 2" key="1">
    <citation type="submission" date="2019-10" db="EMBL/GenBank/DDBJ databases">
        <authorList>
            <person name="Karimi E."/>
        </authorList>
    </citation>
    <scope>NUCLEOTIDE SEQUENCE [LARGE SCALE GENOMIC DNA]</scope>
    <source>
        <strain evidence="1">Sphingobacterium sp. 8BC</strain>
    </source>
</reference>
<dbReference type="Proteomes" id="UP000432350">
    <property type="component" value="Unassembled WGS sequence"/>
</dbReference>
<sequence>MIVLLRILFQYRVGANWSLFFKENAIAFPTANRKNGNIRSVNVHPCQMECSSGGNT</sequence>
<protein>
    <submittedName>
        <fullName evidence="1">Uncharacterized protein</fullName>
    </submittedName>
</protein>
<accession>A0A654DIK5</accession>
<proteinExistence type="predicted"/>
<name>A0A654DIK5_SPHMU</name>
<dbReference type="EMBL" id="CABWMV010000025">
    <property type="protein sequence ID" value="VXD05739.1"/>
    <property type="molecule type" value="Genomic_DNA"/>
</dbReference>